<evidence type="ECO:0000313" key="1">
    <source>
        <dbReference type="EMBL" id="CAB4136366.1"/>
    </source>
</evidence>
<proteinExistence type="predicted"/>
<dbReference type="EMBL" id="LR796311">
    <property type="protein sequence ID" value="CAB4136366.1"/>
    <property type="molecule type" value="Genomic_DNA"/>
</dbReference>
<evidence type="ECO:0000313" key="2">
    <source>
        <dbReference type="EMBL" id="CAB4150300.1"/>
    </source>
</evidence>
<reference evidence="1" key="1">
    <citation type="submission" date="2020-04" db="EMBL/GenBank/DDBJ databases">
        <authorList>
            <person name="Chiriac C."/>
            <person name="Salcher M."/>
            <person name="Ghai R."/>
            <person name="Kavagutti S V."/>
        </authorList>
    </citation>
    <scope>NUCLEOTIDE SEQUENCE</scope>
</reference>
<dbReference type="EMBL" id="LR796538">
    <property type="protein sequence ID" value="CAB4150300.1"/>
    <property type="molecule type" value="Genomic_DNA"/>
</dbReference>
<gene>
    <name evidence="1" type="ORF">UFOVP294_68</name>
    <name evidence="2" type="ORF">UFOVP566_17</name>
</gene>
<sequence length="158" mass="16387">MAIALSGGSTNFTSTITASPTANRVVTVPDADFTLTGNDLSQTLTAKTLTNPTVTNYVESVVAIGNSGTAQTLLLTNGTVQTVTMTGNCTFTMPTATAGKSFILIVSTGAGGFTGTFTSVKWPSNTAPTLTTTATRWDILTFFADGTNWYGTFAQAFQ</sequence>
<name>A0A6J5LTN8_9CAUD</name>
<accession>A0A6J5LTN8</accession>
<organism evidence="1">
    <name type="scientific">uncultured Caudovirales phage</name>
    <dbReference type="NCBI Taxonomy" id="2100421"/>
    <lineage>
        <taxon>Viruses</taxon>
        <taxon>Duplodnaviria</taxon>
        <taxon>Heunggongvirae</taxon>
        <taxon>Uroviricota</taxon>
        <taxon>Caudoviricetes</taxon>
        <taxon>Peduoviridae</taxon>
        <taxon>Maltschvirus</taxon>
        <taxon>Maltschvirus maltsch</taxon>
    </lineage>
</organism>
<protein>
    <submittedName>
        <fullName evidence="1">Uncharacterized protein</fullName>
    </submittedName>
</protein>